<dbReference type="InterPro" id="IPR050859">
    <property type="entry name" value="Class-I_PLP-dep_aminotransf"/>
</dbReference>
<dbReference type="AlphaFoldDB" id="A0AA39Z5B5"/>
<comment type="caution">
    <text evidence="15">The sequence shown here is derived from an EMBL/GenBank/DDBJ whole genome shotgun (WGS) entry which is preliminary data.</text>
</comment>
<dbReference type="PANTHER" id="PTHR42790">
    <property type="entry name" value="AMINOTRANSFERASE"/>
    <property type="match status" value="1"/>
</dbReference>
<keyword evidence="10" id="KW-0663">Pyridoxal phosphate</keyword>
<protein>
    <submittedName>
        <fullName evidence="15">Pyridoxal phosphate-dependent transferase</fullName>
    </submittedName>
</protein>
<keyword evidence="9" id="KW-0521">NADP</keyword>
<evidence type="ECO:0000256" key="3">
    <source>
        <dbReference type="ARBA" id="ARBA00007441"/>
    </source>
</evidence>
<keyword evidence="16" id="KW-1185">Reference proteome</keyword>
<evidence type="ECO:0000256" key="13">
    <source>
        <dbReference type="SAM" id="MobiDB-lite"/>
    </source>
</evidence>
<dbReference type="InterPro" id="IPR036188">
    <property type="entry name" value="FAD/NAD-bd_sf"/>
</dbReference>
<comment type="cofactor">
    <cofactor evidence="1">
        <name>pyridoxal 5'-phosphate</name>
        <dbReference type="ChEBI" id="CHEBI:597326"/>
    </cofactor>
</comment>
<dbReference type="GO" id="GO:0050661">
    <property type="term" value="F:NADP binding"/>
    <property type="evidence" value="ECO:0007669"/>
    <property type="project" value="InterPro"/>
</dbReference>
<evidence type="ECO:0000256" key="10">
    <source>
        <dbReference type="ARBA" id="ARBA00022898"/>
    </source>
</evidence>
<feature type="domain" description="Aminotransferase class I/classII large" evidence="14">
    <location>
        <begin position="659"/>
        <end position="866"/>
    </location>
</feature>
<feature type="region of interest" description="Disordered" evidence="13">
    <location>
        <begin position="547"/>
        <end position="572"/>
    </location>
</feature>
<evidence type="ECO:0000256" key="11">
    <source>
        <dbReference type="ARBA" id="ARBA00023002"/>
    </source>
</evidence>
<feature type="compositionally biased region" description="Low complexity" evidence="13">
    <location>
        <begin position="876"/>
        <end position="888"/>
    </location>
</feature>
<dbReference type="PANTHER" id="PTHR42790:SF1">
    <property type="entry name" value="AROMATIC AMINO ACID AMINOTRANSFERASE, HYPOTHETICAL (EUROFUNG)"/>
    <property type="match status" value="1"/>
</dbReference>
<evidence type="ECO:0000256" key="2">
    <source>
        <dbReference type="ARBA" id="ARBA00001974"/>
    </source>
</evidence>
<keyword evidence="6" id="KW-0285">Flavoprotein</keyword>
<feature type="compositionally biased region" description="Low complexity" evidence="13">
    <location>
        <begin position="554"/>
        <end position="565"/>
    </location>
</feature>
<dbReference type="InterPro" id="IPR020946">
    <property type="entry name" value="Flavin_mOase-like"/>
</dbReference>
<dbReference type="GO" id="GO:0008483">
    <property type="term" value="F:transaminase activity"/>
    <property type="evidence" value="ECO:0007669"/>
    <property type="project" value="UniProtKB-KW"/>
</dbReference>
<feature type="region of interest" description="Disordered" evidence="13">
    <location>
        <begin position="866"/>
        <end position="898"/>
    </location>
</feature>
<keyword evidence="12" id="KW-0503">Monooxygenase</keyword>
<dbReference type="InterPro" id="IPR015421">
    <property type="entry name" value="PyrdxlP-dep_Trfase_major"/>
</dbReference>
<keyword evidence="11" id="KW-0560">Oxidoreductase</keyword>
<keyword evidence="5" id="KW-0032">Aminotransferase</keyword>
<name>A0AA39Z5B5_9PEZI</name>
<dbReference type="Gene3D" id="3.40.640.10">
    <property type="entry name" value="Type I PLP-dependent aspartate aminotransferase-like (Major domain)"/>
    <property type="match status" value="1"/>
</dbReference>
<evidence type="ECO:0000259" key="14">
    <source>
        <dbReference type="Pfam" id="PF00155"/>
    </source>
</evidence>
<gene>
    <name evidence="15" type="ORF">QBC41DRAFT_359226</name>
</gene>
<evidence type="ECO:0000256" key="4">
    <source>
        <dbReference type="ARBA" id="ARBA00009183"/>
    </source>
</evidence>
<dbReference type="SUPFAM" id="SSF51905">
    <property type="entry name" value="FAD/NAD(P)-binding domain"/>
    <property type="match status" value="2"/>
</dbReference>
<dbReference type="Gene3D" id="3.50.50.60">
    <property type="entry name" value="FAD/NAD(P)-binding domain"/>
    <property type="match status" value="2"/>
</dbReference>
<keyword evidence="8" id="KW-0274">FAD</keyword>
<dbReference type="Pfam" id="PF00155">
    <property type="entry name" value="Aminotran_1_2"/>
    <property type="match status" value="1"/>
</dbReference>
<dbReference type="SUPFAM" id="SSF53383">
    <property type="entry name" value="PLP-dependent transferases"/>
    <property type="match status" value="1"/>
</dbReference>
<accession>A0AA39Z5B5</accession>
<feature type="compositionally biased region" description="Pro residues" evidence="13">
    <location>
        <begin position="771"/>
        <end position="780"/>
    </location>
</feature>
<dbReference type="GO" id="GO:0050660">
    <property type="term" value="F:flavin adenine dinucleotide binding"/>
    <property type="evidence" value="ECO:0007669"/>
    <property type="project" value="InterPro"/>
</dbReference>
<proteinExistence type="inferred from homology"/>
<sequence>MGSEAASSQAPFDIHKIAIIGAGPCGLAAAKYLVAQNAFEKIDVFEQQSEVGGVWKYSAKPSENHRVPQVSPECPPDPPLEPGDGNDDKGPVFPSPMYELLHTNIPRGLMPFTDFPFSDNLLIFPSRDDVQDYLVQYSQDIRHLISFSTEVKNVRLRQDPEEKDQWDVEVLSLRTGELTTATYDAVVVASGHYSIIYIPDIKGISEFNSTYPEVISHSKYYRTPEPFRNKKVIVVGNAASGLDIASQLSQVSQQPLLLSVRTPTPEANLEWTGAEEVPEIEEFLVADRAVRFKDGRVEKNIDAIVFATGYFYSLPFLSSLQPPLVTDGRRVRGLYKHLFHIDHPTLVFPGLPIKVVPFPVSQSQAAIFSRVWANLLPLPSVEEMKRWEDEEAEKKGSKYHVWPVGADSEYINSVHDWITKSGTPGKEPPRWSEEQCWQRTIHMKAKLKFELGGRKAKTLEELGFDYEPEQKDDSGPLRQGAGGLSDDDDKPLPLDFTHHYSEITKRRNASKIKAIYKFFQIPGILNIAGGLPNAQFFPYDTLEAQAAKPERWTPSSGSSNPSAPNHITIPHDDSTQKDLLQKIDLATALQYGMAQGYPPLLSWIRQFTREHLQPGVPYRGGPEVVLTCGSTDGFAKALNLFVTPWRETDPIEDRPGMLCESYIYPNIPNQATPLGVQMVPVKTDEAGMAVSGPGGLEDVLANWDTTKGKRPHLMYTVTLGHNPTGILLSVERKKAIYAICSKYDVIIIEDEPYWYLQFPDAALEEAKSRGLPPPPPPPQPTTNTTDNRPSSGFPFLDSLVPSFTPLDTDGRVVRLDTFSKTVAPGCRLGWITAQPSLIERLERITEATTQQPSGFVQALISKLLISPPAPPPPTPSTSSTFSLFSKPTPTTPNPHPSGWQPTGFVTWLSGLRAAYQTRMIKMCSILDAGSTLITTPPTRSPSWAVVKKTKLYSFRWPRAGMFIWLRMHFPSHPLFPVFKSALSTALMVWLTGKEYKVLVTTGAIFAADDEIKQKEGWEYLRLCFAAEEEQNVGLAAERFVEGVKGFWEVRDHGVIKKLLEEVKGSSVQEEEEEGMVNLAGFMGC</sequence>
<evidence type="ECO:0000256" key="5">
    <source>
        <dbReference type="ARBA" id="ARBA00022576"/>
    </source>
</evidence>
<evidence type="ECO:0000313" key="15">
    <source>
        <dbReference type="EMBL" id="KAK0664458.1"/>
    </source>
</evidence>
<evidence type="ECO:0000256" key="6">
    <source>
        <dbReference type="ARBA" id="ARBA00022630"/>
    </source>
</evidence>
<dbReference type="InterPro" id="IPR004839">
    <property type="entry name" value="Aminotransferase_I/II_large"/>
</dbReference>
<dbReference type="PRINTS" id="PR00419">
    <property type="entry name" value="ADXRDTASE"/>
</dbReference>
<dbReference type="GO" id="GO:0030170">
    <property type="term" value="F:pyridoxal phosphate binding"/>
    <property type="evidence" value="ECO:0007669"/>
    <property type="project" value="InterPro"/>
</dbReference>
<dbReference type="FunFam" id="3.50.50.60:FF:000138">
    <property type="entry name" value="Flavin-containing monooxygenase"/>
    <property type="match status" value="1"/>
</dbReference>
<dbReference type="Pfam" id="PF00743">
    <property type="entry name" value="FMO-like"/>
    <property type="match status" value="2"/>
</dbReference>
<feature type="region of interest" description="Disordered" evidence="13">
    <location>
        <begin position="766"/>
        <end position="791"/>
    </location>
</feature>
<evidence type="ECO:0000256" key="1">
    <source>
        <dbReference type="ARBA" id="ARBA00001933"/>
    </source>
</evidence>
<feature type="region of interest" description="Disordered" evidence="13">
    <location>
        <begin position="62"/>
        <end position="92"/>
    </location>
</feature>
<dbReference type="CDD" id="cd00609">
    <property type="entry name" value="AAT_like"/>
    <property type="match status" value="1"/>
</dbReference>
<comment type="cofactor">
    <cofactor evidence="2">
        <name>FAD</name>
        <dbReference type="ChEBI" id="CHEBI:57692"/>
    </cofactor>
</comment>
<dbReference type="Proteomes" id="UP001174997">
    <property type="component" value="Unassembled WGS sequence"/>
</dbReference>
<dbReference type="GO" id="GO:1901605">
    <property type="term" value="P:alpha-amino acid metabolic process"/>
    <property type="evidence" value="ECO:0007669"/>
    <property type="project" value="TreeGrafter"/>
</dbReference>
<evidence type="ECO:0000256" key="12">
    <source>
        <dbReference type="ARBA" id="ARBA00023033"/>
    </source>
</evidence>
<organism evidence="15 16">
    <name type="scientific">Cercophora samala</name>
    <dbReference type="NCBI Taxonomy" id="330535"/>
    <lineage>
        <taxon>Eukaryota</taxon>
        <taxon>Fungi</taxon>
        <taxon>Dikarya</taxon>
        <taxon>Ascomycota</taxon>
        <taxon>Pezizomycotina</taxon>
        <taxon>Sordariomycetes</taxon>
        <taxon>Sordariomycetidae</taxon>
        <taxon>Sordariales</taxon>
        <taxon>Lasiosphaeriaceae</taxon>
        <taxon>Cercophora</taxon>
    </lineage>
</organism>
<keyword evidence="7 15" id="KW-0808">Transferase</keyword>
<comment type="similarity">
    <text evidence="3">Belongs to the class-I pyridoxal-phosphate-dependent aminotransferase family.</text>
</comment>
<evidence type="ECO:0000256" key="9">
    <source>
        <dbReference type="ARBA" id="ARBA00022857"/>
    </source>
</evidence>
<evidence type="ECO:0000256" key="8">
    <source>
        <dbReference type="ARBA" id="ARBA00022827"/>
    </source>
</evidence>
<evidence type="ECO:0000313" key="16">
    <source>
        <dbReference type="Proteomes" id="UP001174997"/>
    </source>
</evidence>
<dbReference type="Pfam" id="PF13450">
    <property type="entry name" value="NAD_binding_8"/>
    <property type="match status" value="1"/>
</dbReference>
<dbReference type="InterPro" id="IPR015424">
    <property type="entry name" value="PyrdxlP-dep_Trfase"/>
</dbReference>
<comment type="similarity">
    <text evidence="4">Belongs to the FMO family.</text>
</comment>
<dbReference type="EMBL" id="JAULSY010000122">
    <property type="protein sequence ID" value="KAK0664458.1"/>
    <property type="molecule type" value="Genomic_DNA"/>
</dbReference>
<dbReference type="GO" id="GO:0004499">
    <property type="term" value="F:N,N-dimethylaniline monooxygenase activity"/>
    <property type="evidence" value="ECO:0007669"/>
    <property type="project" value="InterPro"/>
</dbReference>
<reference evidence="15" key="1">
    <citation type="submission" date="2023-06" db="EMBL/GenBank/DDBJ databases">
        <title>Genome-scale phylogeny and comparative genomics of the fungal order Sordariales.</title>
        <authorList>
            <consortium name="Lawrence Berkeley National Laboratory"/>
            <person name="Hensen N."/>
            <person name="Bonometti L."/>
            <person name="Westerberg I."/>
            <person name="Brannstrom I.O."/>
            <person name="Guillou S."/>
            <person name="Cros-Aarteil S."/>
            <person name="Calhoun S."/>
            <person name="Haridas S."/>
            <person name="Kuo A."/>
            <person name="Mondo S."/>
            <person name="Pangilinan J."/>
            <person name="Riley R."/>
            <person name="Labutti K."/>
            <person name="Andreopoulos B."/>
            <person name="Lipzen A."/>
            <person name="Chen C."/>
            <person name="Yanf M."/>
            <person name="Daum C."/>
            <person name="Ng V."/>
            <person name="Clum A."/>
            <person name="Steindorff A."/>
            <person name="Ohm R."/>
            <person name="Martin F."/>
            <person name="Silar P."/>
            <person name="Natvig D."/>
            <person name="Lalanne C."/>
            <person name="Gautier V."/>
            <person name="Ament-Velasquez S.L."/>
            <person name="Kruys A."/>
            <person name="Hutchinson M.I."/>
            <person name="Powell A.J."/>
            <person name="Barry K."/>
            <person name="Miller A.N."/>
            <person name="Grigoriev I.V."/>
            <person name="Debuchy R."/>
            <person name="Gladieux P."/>
            <person name="Thoren M.H."/>
            <person name="Johannesson H."/>
        </authorList>
    </citation>
    <scope>NUCLEOTIDE SEQUENCE</scope>
    <source>
        <strain evidence="15">CBS 307.81</strain>
    </source>
</reference>
<feature type="region of interest" description="Disordered" evidence="13">
    <location>
        <begin position="465"/>
        <end position="492"/>
    </location>
</feature>
<evidence type="ECO:0000256" key="7">
    <source>
        <dbReference type="ARBA" id="ARBA00022679"/>
    </source>
</evidence>